<dbReference type="Proteomes" id="UP000007241">
    <property type="component" value="Unassembled WGS sequence"/>
</dbReference>
<gene>
    <name evidence="1" type="ORF">BATDEDRAFT_21407</name>
</gene>
<sequence length="118" mass="13633">MNFRTNGSGGPLMGLFITKRHEQEMEQEVTTRVQKATTGLSDLVVQMANDTSLGIYRIQEHVHKKVPEIMQPRFETYSEEWIVSTVLLDAQSTSTKSLHCIVRRRMHHNNIVRVYTAF</sequence>
<reference evidence="1 2" key="1">
    <citation type="submission" date="2009-12" db="EMBL/GenBank/DDBJ databases">
        <title>The draft genome of Batrachochytrium dendrobatidis.</title>
        <authorList>
            <consortium name="US DOE Joint Genome Institute (JGI-PGF)"/>
            <person name="Kuo A."/>
            <person name="Salamov A."/>
            <person name="Schmutz J."/>
            <person name="Lucas S."/>
            <person name="Pitluck S."/>
            <person name="Rosenblum E."/>
            <person name="Stajich J."/>
            <person name="Eisen M."/>
            <person name="Grigoriev I.V."/>
        </authorList>
    </citation>
    <scope>NUCLEOTIDE SEQUENCE [LARGE SCALE GENOMIC DNA]</scope>
    <source>
        <strain evidence="2">JAM81 / FGSC 10211</strain>
    </source>
</reference>
<dbReference type="AlphaFoldDB" id="F4NSW4"/>
<dbReference type="InterPro" id="IPR019320">
    <property type="entry name" value="BORCS8"/>
</dbReference>
<keyword evidence="2" id="KW-1185">Reference proteome</keyword>
<dbReference type="Pfam" id="PF10167">
    <property type="entry name" value="BORCS8"/>
    <property type="match status" value="1"/>
</dbReference>
<dbReference type="OrthoDB" id="10044187at2759"/>
<dbReference type="InParanoid" id="F4NSW4"/>
<name>F4NSW4_BATDJ</name>
<proteinExistence type="predicted"/>
<evidence type="ECO:0000313" key="1">
    <source>
        <dbReference type="EMBL" id="EGF83865.1"/>
    </source>
</evidence>
<dbReference type="HOGENOM" id="CLU_2072688_0_0_1"/>
<dbReference type="RefSeq" id="XP_006675279.1">
    <property type="nucleotide sequence ID" value="XM_006675216.1"/>
</dbReference>
<accession>F4NSW4</accession>
<dbReference type="EMBL" id="GL882879">
    <property type="protein sequence ID" value="EGF83865.1"/>
    <property type="molecule type" value="Genomic_DNA"/>
</dbReference>
<evidence type="ECO:0000313" key="2">
    <source>
        <dbReference type="Proteomes" id="UP000007241"/>
    </source>
</evidence>
<organism evidence="1 2">
    <name type="scientific">Batrachochytrium dendrobatidis (strain JAM81 / FGSC 10211)</name>
    <name type="common">Frog chytrid fungus</name>
    <dbReference type="NCBI Taxonomy" id="684364"/>
    <lineage>
        <taxon>Eukaryota</taxon>
        <taxon>Fungi</taxon>
        <taxon>Fungi incertae sedis</taxon>
        <taxon>Chytridiomycota</taxon>
        <taxon>Chytridiomycota incertae sedis</taxon>
        <taxon>Chytridiomycetes</taxon>
        <taxon>Rhizophydiales</taxon>
        <taxon>Rhizophydiales incertae sedis</taxon>
        <taxon>Batrachochytrium</taxon>
    </lineage>
</organism>
<dbReference type="STRING" id="684364.F4NSW4"/>
<protein>
    <submittedName>
        <fullName evidence="1">Uncharacterized protein</fullName>
    </submittedName>
</protein>
<dbReference type="GeneID" id="18237646"/>